<evidence type="ECO:0000313" key="2">
    <source>
        <dbReference type="Proteomes" id="UP000027265"/>
    </source>
</evidence>
<organism evidence="1 2">
    <name type="scientific">Jaapia argillacea MUCL 33604</name>
    <dbReference type="NCBI Taxonomy" id="933084"/>
    <lineage>
        <taxon>Eukaryota</taxon>
        <taxon>Fungi</taxon>
        <taxon>Dikarya</taxon>
        <taxon>Basidiomycota</taxon>
        <taxon>Agaricomycotina</taxon>
        <taxon>Agaricomycetes</taxon>
        <taxon>Agaricomycetidae</taxon>
        <taxon>Jaapiales</taxon>
        <taxon>Jaapiaceae</taxon>
        <taxon>Jaapia</taxon>
    </lineage>
</organism>
<dbReference type="EMBL" id="KL197743">
    <property type="protein sequence ID" value="KDQ52002.1"/>
    <property type="molecule type" value="Genomic_DNA"/>
</dbReference>
<protein>
    <submittedName>
        <fullName evidence="1">Uncharacterized protein</fullName>
    </submittedName>
</protein>
<proteinExistence type="predicted"/>
<accession>A0A067PLW7</accession>
<dbReference type="AlphaFoldDB" id="A0A067PLW7"/>
<keyword evidence="2" id="KW-1185">Reference proteome</keyword>
<gene>
    <name evidence="1" type="ORF">JAAARDRAFT_198654</name>
</gene>
<dbReference type="OrthoDB" id="3270460at2759"/>
<reference evidence="2" key="1">
    <citation type="journal article" date="2014" name="Proc. Natl. Acad. Sci. U.S.A.">
        <title>Extensive sampling of basidiomycete genomes demonstrates inadequacy of the white-rot/brown-rot paradigm for wood decay fungi.</title>
        <authorList>
            <person name="Riley R."/>
            <person name="Salamov A.A."/>
            <person name="Brown D.W."/>
            <person name="Nagy L.G."/>
            <person name="Floudas D."/>
            <person name="Held B.W."/>
            <person name="Levasseur A."/>
            <person name="Lombard V."/>
            <person name="Morin E."/>
            <person name="Otillar R."/>
            <person name="Lindquist E.A."/>
            <person name="Sun H."/>
            <person name="LaButti K.M."/>
            <person name="Schmutz J."/>
            <person name="Jabbour D."/>
            <person name="Luo H."/>
            <person name="Baker S.E."/>
            <person name="Pisabarro A.G."/>
            <person name="Walton J.D."/>
            <person name="Blanchette R.A."/>
            <person name="Henrissat B."/>
            <person name="Martin F."/>
            <person name="Cullen D."/>
            <person name="Hibbett D.S."/>
            <person name="Grigoriev I.V."/>
        </authorList>
    </citation>
    <scope>NUCLEOTIDE SEQUENCE [LARGE SCALE GENOMIC DNA]</scope>
    <source>
        <strain evidence="2">MUCL 33604</strain>
    </source>
</reference>
<dbReference type="HOGENOM" id="CLU_998065_0_0_1"/>
<dbReference type="Proteomes" id="UP000027265">
    <property type="component" value="Unassembled WGS sequence"/>
</dbReference>
<name>A0A067PLW7_9AGAM</name>
<dbReference type="InParanoid" id="A0A067PLW7"/>
<evidence type="ECO:0000313" key="1">
    <source>
        <dbReference type="EMBL" id="KDQ52002.1"/>
    </source>
</evidence>
<sequence length="297" mass="33771">MPPKRRLADIVSTTPDKRPRLDDSSDWIQEAVLVEYSSDASMLLQDVGETTQATEVVTEDVKIVLLPEGQHFSSVIQDRITKSVSLTWPDIHTYSINQLPLFATWGTHMPSIRKDLSSYLCADFTNDTLIFWIIGTISRIWFFNREGPAPHVSISIVPCVADASKMAKDQLRVLSRPKNLFIDNVPGELQASRSSPNEYTGFDRDHWFEAVYDARTAFTKKGAMEPYSPKKLDIGDLVLTEVKVKRFKPRPTDGSLVIQLGWEWWRAYFELQSVSIIANLRLETIEETDGPSFMETI</sequence>